<evidence type="ECO:0000256" key="1">
    <source>
        <dbReference type="SAM" id="Phobius"/>
    </source>
</evidence>
<sequence length="190" mass="22338">MVCDIEATMEAKNIGFNDAFNITKRKWSPYFVESQSIWMGLAYVKPKIVIDKCGAIMKKTVLYSLAIACVGAVLMWFLLKTSNADINLMFYFLYKGRWVLFAVSLIILVYHSWNILRTKAKTVFGYCYMRQFSLLPLFTLLINPTASFSTSFWGRFLPLAFLLMFITYYYFAFKIYSEHVKYVKRYFQLT</sequence>
<protein>
    <submittedName>
        <fullName evidence="2">Uncharacterized protein</fullName>
    </submittedName>
</protein>
<accession>A0A090W1H1</accession>
<name>A0A090W1H1_9FLAO</name>
<organism evidence="2 3">
    <name type="scientific">Jejuia pallidilutea</name>
    <dbReference type="NCBI Taxonomy" id="504487"/>
    <lineage>
        <taxon>Bacteria</taxon>
        <taxon>Pseudomonadati</taxon>
        <taxon>Bacteroidota</taxon>
        <taxon>Flavobacteriia</taxon>
        <taxon>Flavobacteriales</taxon>
        <taxon>Flavobacteriaceae</taxon>
        <taxon>Jejuia</taxon>
    </lineage>
</organism>
<dbReference type="AlphaFoldDB" id="A0A090W1H1"/>
<feature type="transmembrane region" description="Helical" evidence="1">
    <location>
        <begin position="98"/>
        <end position="116"/>
    </location>
</feature>
<keyword evidence="1" id="KW-0812">Transmembrane</keyword>
<feature type="transmembrane region" description="Helical" evidence="1">
    <location>
        <begin position="128"/>
        <end position="146"/>
    </location>
</feature>
<reference evidence="2 3" key="1">
    <citation type="journal article" date="2014" name="Genome Announc.">
        <title>Draft Genome Sequence of Marine Flavobacterium Jejuia pallidilutea Strain 11shimoA1 and Pigmentation Mutants.</title>
        <authorList>
            <person name="Takatani N."/>
            <person name="Nakanishi M."/>
            <person name="Meirelles P."/>
            <person name="Mino S."/>
            <person name="Suda W."/>
            <person name="Oshima K."/>
            <person name="Hattori M."/>
            <person name="Ohkuma M."/>
            <person name="Hosokawa M."/>
            <person name="Miyashita K."/>
            <person name="Thompson F.L."/>
            <person name="Niwa A."/>
            <person name="Sawabe T."/>
            <person name="Sawabe T."/>
        </authorList>
    </citation>
    <scope>NUCLEOTIDE SEQUENCE [LARGE SCALE GENOMIC DNA]</scope>
    <source>
        <strain evidence="3">JCM19302</strain>
    </source>
</reference>
<feature type="transmembrane region" description="Helical" evidence="1">
    <location>
        <begin position="60"/>
        <end position="78"/>
    </location>
</feature>
<gene>
    <name evidence="2" type="ORF">JCM19302_4063</name>
</gene>
<evidence type="ECO:0000313" key="2">
    <source>
        <dbReference type="EMBL" id="GAL69334.1"/>
    </source>
</evidence>
<evidence type="ECO:0000313" key="3">
    <source>
        <dbReference type="Proteomes" id="UP000029646"/>
    </source>
</evidence>
<dbReference type="EMBL" id="BBNS01000001">
    <property type="protein sequence ID" value="GAL69334.1"/>
    <property type="molecule type" value="Genomic_DNA"/>
</dbReference>
<proteinExistence type="predicted"/>
<feature type="transmembrane region" description="Helical" evidence="1">
    <location>
        <begin position="152"/>
        <end position="171"/>
    </location>
</feature>
<keyword evidence="1" id="KW-0472">Membrane</keyword>
<keyword evidence="1" id="KW-1133">Transmembrane helix</keyword>
<dbReference type="Proteomes" id="UP000029646">
    <property type="component" value="Unassembled WGS sequence"/>
</dbReference>
<comment type="caution">
    <text evidence="2">The sequence shown here is derived from an EMBL/GenBank/DDBJ whole genome shotgun (WGS) entry which is preliminary data.</text>
</comment>